<evidence type="ECO:0000256" key="1">
    <source>
        <dbReference type="SAM" id="SignalP"/>
    </source>
</evidence>
<feature type="signal peptide" evidence="1">
    <location>
        <begin position="1"/>
        <end position="20"/>
    </location>
</feature>
<evidence type="ECO:0000313" key="2">
    <source>
        <dbReference type="EMBL" id="MXU82545.1"/>
    </source>
</evidence>
<organism evidence="2">
    <name type="scientific">Ixodes ricinus</name>
    <name type="common">Common tick</name>
    <name type="synonym">Acarus ricinus</name>
    <dbReference type="NCBI Taxonomy" id="34613"/>
    <lineage>
        <taxon>Eukaryota</taxon>
        <taxon>Metazoa</taxon>
        <taxon>Ecdysozoa</taxon>
        <taxon>Arthropoda</taxon>
        <taxon>Chelicerata</taxon>
        <taxon>Arachnida</taxon>
        <taxon>Acari</taxon>
        <taxon>Parasitiformes</taxon>
        <taxon>Ixodida</taxon>
        <taxon>Ixodoidea</taxon>
        <taxon>Ixodidae</taxon>
        <taxon>Ixodinae</taxon>
        <taxon>Ixodes</taxon>
    </lineage>
</organism>
<accession>A0A6B0U246</accession>
<name>A0A6B0U246_IXORI</name>
<proteinExistence type="predicted"/>
<reference evidence="2" key="1">
    <citation type="submission" date="2019-12" db="EMBL/GenBank/DDBJ databases">
        <title>An insight into the sialome of adult female Ixodes ricinus ticks feeding for 6 days.</title>
        <authorList>
            <person name="Perner J."/>
            <person name="Ribeiro J.M.C."/>
        </authorList>
    </citation>
    <scope>NUCLEOTIDE SEQUENCE</scope>
    <source>
        <strain evidence="2">Semi-engorged</strain>
        <tissue evidence="2">Salivary glands</tissue>
    </source>
</reference>
<feature type="chain" id="PRO_5025691299" evidence="1">
    <location>
        <begin position="21"/>
        <end position="69"/>
    </location>
</feature>
<dbReference type="AlphaFoldDB" id="A0A6B0U246"/>
<protein>
    <submittedName>
        <fullName evidence="2">Putative secreted protein</fullName>
    </submittedName>
</protein>
<keyword evidence="1" id="KW-0732">Signal</keyword>
<dbReference type="EMBL" id="GIFC01000462">
    <property type="protein sequence ID" value="MXU82545.1"/>
    <property type="molecule type" value="Transcribed_RNA"/>
</dbReference>
<sequence length="69" mass="7680">MLLAGYILIFAGIYASITTARSDFKGCLLGHLARCQEGFAAVAVAVIKWMNRHKDVEIIHIKILSYLPF</sequence>